<evidence type="ECO:0000259" key="3">
    <source>
        <dbReference type="Pfam" id="PF25019"/>
    </source>
</evidence>
<dbReference type="Gramene" id="HORVU.MOREX.r3.6HG0632840.1">
    <property type="protein sequence ID" value="HORVU.MOREX.r3.6HG0632840.1"/>
    <property type="gene ID" value="HORVU.MOREX.r3.6HG0632840"/>
</dbReference>
<dbReference type="AlphaFoldDB" id="A0A8I6YZJ2"/>
<evidence type="ECO:0000313" key="5">
    <source>
        <dbReference type="Proteomes" id="UP000011116"/>
    </source>
</evidence>
<dbReference type="Proteomes" id="UP000011116">
    <property type="component" value="Chromosome 6H"/>
</dbReference>
<dbReference type="InterPro" id="IPR032675">
    <property type="entry name" value="LRR_dom_sf"/>
</dbReference>
<feature type="domain" description="R13L1/DRL21-like LRR repeat region" evidence="3">
    <location>
        <begin position="389"/>
        <end position="509"/>
    </location>
</feature>
<evidence type="ECO:0000259" key="2">
    <source>
        <dbReference type="Pfam" id="PF23559"/>
    </source>
</evidence>
<dbReference type="InterPro" id="IPR042197">
    <property type="entry name" value="Apaf_helical"/>
</dbReference>
<organism evidence="4 5">
    <name type="scientific">Hordeum vulgare subsp. vulgare</name>
    <name type="common">Domesticated barley</name>
    <dbReference type="NCBI Taxonomy" id="112509"/>
    <lineage>
        <taxon>Eukaryota</taxon>
        <taxon>Viridiplantae</taxon>
        <taxon>Streptophyta</taxon>
        <taxon>Embryophyta</taxon>
        <taxon>Tracheophyta</taxon>
        <taxon>Spermatophyta</taxon>
        <taxon>Magnoliopsida</taxon>
        <taxon>Liliopsida</taxon>
        <taxon>Poales</taxon>
        <taxon>Poaceae</taxon>
        <taxon>BOP clade</taxon>
        <taxon>Pooideae</taxon>
        <taxon>Triticodae</taxon>
        <taxon>Triticeae</taxon>
        <taxon>Hordeinae</taxon>
        <taxon>Hordeum</taxon>
    </lineage>
</organism>
<dbReference type="Pfam" id="PF25019">
    <property type="entry name" value="LRR_R13L1-DRL21"/>
    <property type="match status" value="1"/>
</dbReference>
<reference evidence="4" key="3">
    <citation type="submission" date="2022-01" db="UniProtKB">
        <authorList>
            <consortium name="EnsemblPlants"/>
        </authorList>
    </citation>
    <scope>IDENTIFICATION</scope>
    <source>
        <strain evidence="4">subsp. vulgare</strain>
    </source>
</reference>
<name>A0A8I6YZJ2_HORVV</name>
<dbReference type="Gramene" id="HORVU.MOREX.r2.6HG0525550.1">
    <property type="protein sequence ID" value="HORVU.MOREX.r2.6HG0525550.1"/>
    <property type="gene ID" value="HORVU.MOREX.r2.6HG0525550"/>
</dbReference>
<dbReference type="Gene3D" id="3.80.10.10">
    <property type="entry name" value="Ribonuclease Inhibitor"/>
    <property type="match status" value="3"/>
</dbReference>
<dbReference type="InterPro" id="IPR027417">
    <property type="entry name" value="P-loop_NTPase"/>
</dbReference>
<reference evidence="4" key="2">
    <citation type="submission" date="2020-10" db="EMBL/GenBank/DDBJ databases">
        <authorList>
            <person name="Scholz U."/>
            <person name="Mascher M."/>
            <person name="Fiebig A."/>
        </authorList>
    </citation>
    <scope>NUCLEOTIDE SEQUENCE [LARGE SCALE GENOMIC DNA]</scope>
    <source>
        <strain evidence="4">cv. Morex</strain>
    </source>
</reference>
<dbReference type="Gene3D" id="1.10.10.10">
    <property type="entry name" value="Winged helix-like DNA-binding domain superfamily/Winged helix DNA-binding domain"/>
    <property type="match status" value="1"/>
</dbReference>
<dbReference type="GO" id="GO:0006952">
    <property type="term" value="P:defense response"/>
    <property type="evidence" value="ECO:0007669"/>
    <property type="project" value="UniProtKB-KW"/>
</dbReference>
<dbReference type="InterPro" id="IPR056789">
    <property type="entry name" value="LRR_R13L1-DRL21"/>
</dbReference>
<evidence type="ECO:0000313" key="4">
    <source>
        <dbReference type="EnsemblPlants" id="HORVU.MOREX.r3.6HG0632840.1"/>
    </source>
</evidence>
<dbReference type="GO" id="GO:0043531">
    <property type="term" value="F:ADP binding"/>
    <property type="evidence" value="ECO:0007669"/>
    <property type="project" value="InterPro"/>
</dbReference>
<dbReference type="InterPro" id="IPR036388">
    <property type="entry name" value="WH-like_DNA-bd_sf"/>
</dbReference>
<evidence type="ECO:0000256" key="1">
    <source>
        <dbReference type="ARBA" id="ARBA00022821"/>
    </source>
</evidence>
<accession>A0A8I6YZJ2</accession>
<keyword evidence="5" id="KW-1185">Reference proteome</keyword>
<dbReference type="SUPFAM" id="SSF52058">
    <property type="entry name" value="L domain-like"/>
    <property type="match status" value="2"/>
</dbReference>
<protein>
    <recommendedName>
        <fullName evidence="6">NB-ARC domain-containing protein</fullName>
    </recommendedName>
</protein>
<proteinExistence type="predicted"/>
<sequence>MVLVTTRFPSIAHLVKTTHLVELHGLEPNEFFEFFEACIFGHSKPRHYEDDLIDVARDIAKKLKGSPLAANTVGRLLRKYFSREYWIGVLEKNEWQNTKSDDDIMPSLKISYDYLPFLLRKCFSYCALFPEDYRFYNLEITSFWIAIGILDSGCQDGKNYLEELVDNGFLTKGVDNSKGQYYVMHDLLHELSRNVSSQECVNISNLNFSANNIPPTVQHLSITIEDIYNESFEQEMGKLKGRIDIRNLRTLMIFGLHKARIDNIFKGVFEEIKGLRVLFIVMNTPGTMPNSFSKLIHLQFLKISSSRYGLNEMTLPTTLSRFYHLKFLDLQDWNGSTKLPRDISRLVNLRLFHSCKELHSNILEVGKMKCLQELKEFHVKKEGVGFEFAELGELGELKGELRICNLENVVSKGEASAAQLKNKKNLKGLKLVWGTEHQIIEDDVLDGLQPHPNLRVLGIINPGVVACPGWLCGDIVTKRLESLHLEGLSWCPLPAFEQLPHLSSLTLKNIAGMSVFGPGFSGVTERSFMHLKKLECEDMPELEKWVGEPNSRLFSRLESIKFVGCSLLCLFPFLESSDQFTNLCSLHIDNCPKLSQFPPMPHTSTLKDIRVKSGGSELFYDGKELSIEGYAGALAFHNMDKVEVMKITDVSHISFSDLQNLNSLRSICFKKCDDMFSAEMADSVILHSVQTLEIEELRITGELSSEVLKCFPAVSQFTIRGCKGLELPLVEDGGLLDLKMLQSFTGYNCGKLFSRWPMGKVAGGAPFPTSLTELGISFEPSLQSMGLLSNLTSLTSLCLNGWNKLQMDGFNPLITVNLKKFTINAMHFGEENRSIAGDLLSEIARSKLMHAGSFELDEFQVDSISAVLTAPICSHLAASLHALWFNWDQRATTFTEEQEQALQLLTSLKHLNFHWCGNLQSLPQGLRGLSSLKGLYISFCTKIQRLPHKEGLPASLQTLYICGCSLELTEQAEKLKASDPWFSVNIVGRRN</sequence>
<feature type="domain" description="Disease resistance protein winged helix" evidence="2">
    <location>
        <begin position="128"/>
        <end position="191"/>
    </location>
</feature>
<dbReference type="Gene3D" id="1.10.8.430">
    <property type="entry name" value="Helical domain of apoptotic protease-activating factors"/>
    <property type="match status" value="1"/>
</dbReference>
<dbReference type="InterPro" id="IPR058922">
    <property type="entry name" value="WHD_DRP"/>
</dbReference>
<evidence type="ECO:0008006" key="6">
    <source>
        <dbReference type="Google" id="ProtNLM"/>
    </source>
</evidence>
<dbReference type="Pfam" id="PF23559">
    <property type="entry name" value="WHD_DRP"/>
    <property type="match status" value="1"/>
</dbReference>
<reference evidence="5" key="1">
    <citation type="journal article" date="2012" name="Nature">
        <title>A physical, genetic and functional sequence assembly of the barley genome.</title>
        <authorList>
            <consortium name="The International Barley Genome Sequencing Consortium"/>
            <person name="Mayer K.F."/>
            <person name="Waugh R."/>
            <person name="Brown J.W."/>
            <person name="Schulman A."/>
            <person name="Langridge P."/>
            <person name="Platzer M."/>
            <person name="Fincher G.B."/>
            <person name="Muehlbauer G.J."/>
            <person name="Sato K."/>
            <person name="Close T.J."/>
            <person name="Wise R.P."/>
            <person name="Stein N."/>
        </authorList>
    </citation>
    <scope>NUCLEOTIDE SEQUENCE [LARGE SCALE GENOMIC DNA]</scope>
    <source>
        <strain evidence="5">cv. Morex</strain>
    </source>
</reference>
<dbReference type="SUPFAM" id="SSF52540">
    <property type="entry name" value="P-loop containing nucleoside triphosphate hydrolases"/>
    <property type="match status" value="1"/>
</dbReference>
<keyword evidence="1" id="KW-0611">Plant defense</keyword>
<dbReference type="EnsemblPlants" id="HORVU.MOREX.r3.6HG0632840.1">
    <property type="protein sequence ID" value="HORVU.MOREX.r3.6HG0632840.1"/>
    <property type="gene ID" value="HORVU.MOREX.r3.6HG0632840"/>
</dbReference>
<dbReference type="PANTHER" id="PTHR47186:SF21">
    <property type="entry name" value="NB-ARC DOMAIN-CONTAINING PROTEIN"/>
    <property type="match status" value="1"/>
</dbReference>
<dbReference type="PANTHER" id="PTHR47186">
    <property type="entry name" value="LEUCINE-RICH REPEAT-CONTAINING PROTEIN 57"/>
    <property type="match status" value="1"/>
</dbReference>